<protein>
    <submittedName>
        <fullName evidence="2">GNAT family N-acetyltransferase</fullName>
    </submittedName>
</protein>
<dbReference type="SUPFAM" id="SSF55729">
    <property type="entry name" value="Acyl-CoA N-acyltransferases (Nat)"/>
    <property type="match status" value="1"/>
</dbReference>
<sequence>MNTPTVFALTTSRLCLRPLQPTDLAAFAAHRTAGEQQVRYHRWEPDATAGPADFLTGYAQAPVPALPGSWATLGVAERATATLLGMCALRLEPQQPRTAEIGITLVAAAQGRGYALEAAHRLLRYCFEDLKLHRVVATTDCLNHPGARLLERLGMRREAHFRKNAWCQGAWADEYLYALLFEEWDSWQLQ</sequence>
<feature type="domain" description="N-acetyltransferase" evidence="1">
    <location>
        <begin position="14"/>
        <end position="182"/>
    </location>
</feature>
<reference evidence="2" key="1">
    <citation type="submission" date="2022-04" db="EMBL/GenBank/DDBJ databases">
        <title>Hymenobacter sp. isolated from the air.</title>
        <authorList>
            <person name="Won M."/>
            <person name="Lee C.-M."/>
            <person name="Woen H.-Y."/>
            <person name="Kwon S.-W."/>
        </authorList>
    </citation>
    <scope>NUCLEOTIDE SEQUENCE</scope>
    <source>
        <strain evidence="2">5116S-3</strain>
    </source>
</reference>
<accession>A0A8T9Q6B6</accession>
<dbReference type="RefSeq" id="WP_244674945.1">
    <property type="nucleotide sequence ID" value="NZ_CP095046.1"/>
</dbReference>
<dbReference type="Gene3D" id="3.40.630.30">
    <property type="match status" value="1"/>
</dbReference>
<dbReference type="Proteomes" id="UP000831796">
    <property type="component" value="Chromosome"/>
</dbReference>
<evidence type="ECO:0000313" key="3">
    <source>
        <dbReference type="Proteomes" id="UP000831796"/>
    </source>
</evidence>
<dbReference type="GO" id="GO:0008999">
    <property type="term" value="F:protein-N-terminal-alanine acetyltransferase activity"/>
    <property type="evidence" value="ECO:0007669"/>
    <property type="project" value="TreeGrafter"/>
</dbReference>
<dbReference type="PROSITE" id="PS51186">
    <property type="entry name" value="GNAT"/>
    <property type="match status" value="1"/>
</dbReference>
<name>A0A8T9Q6B6_9BACT</name>
<dbReference type="PANTHER" id="PTHR43441">
    <property type="entry name" value="RIBOSOMAL-PROTEIN-SERINE ACETYLTRANSFERASE"/>
    <property type="match status" value="1"/>
</dbReference>
<keyword evidence="3" id="KW-1185">Reference proteome</keyword>
<dbReference type="PANTHER" id="PTHR43441:SF11">
    <property type="entry name" value="RIBOSOMAL-PROTEIN-SERINE ACETYLTRANSFERASE"/>
    <property type="match status" value="1"/>
</dbReference>
<evidence type="ECO:0000259" key="1">
    <source>
        <dbReference type="PROSITE" id="PS51186"/>
    </source>
</evidence>
<dbReference type="InterPro" id="IPR000182">
    <property type="entry name" value="GNAT_dom"/>
</dbReference>
<dbReference type="KEGG" id="hcu:MUN79_23445"/>
<dbReference type="AlphaFoldDB" id="A0A8T9Q6B6"/>
<dbReference type="InterPro" id="IPR016181">
    <property type="entry name" value="Acyl_CoA_acyltransferase"/>
</dbReference>
<dbReference type="GO" id="GO:0005737">
    <property type="term" value="C:cytoplasm"/>
    <property type="evidence" value="ECO:0007669"/>
    <property type="project" value="TreeGrafter"/>
</dbReference>
<gene>
    <name evidence="2" type="ORF">MUN79_23445</name>
</gene>
<dbReference type="GO" id="GO:1990189">
    <property type="term" value="F:protein N-terminal-serine acetyltransferase activity"/>
    <property type="evidence" value="ECO:0007669"/>
    <property type="project" value="TreeGrafter"/>
</dbReference>
<dbReference type="EMBL" id="CP095046">
    <property type="protein sequence ID" value="UOQ71538.1"/>
    <property type="molecule type" value="Genomic_DNA"/>
</dbReference>
<dbReference type="Pfam" id="PF13302">
    <property type="entry name" value="Acetyltransf_3"/>
    <property type="match status" value="1"/>
</dbReference>
<evidence type="ECO:0000313" key="2">
    <source>
        <dbReference type="EMBL" id="UOQ71538.1"/>
    </source>
</evidence>
<dbReference type="InterPro" id="IPR051908">
    <property type="entry name" value="Ribosomal_N-acetyltransferase"/>
</dbReference>
<organism evidence="2 3">
    <name type="scientific">Hymenobacter cellulosilyticus</name>
    <dbReference type="NCBI Taxonomy" id="2932248"/>
    <lineage>
        <taxon>Bacteria</taxon>
        <taxon>Pseudomonadati</taxon>
        <taxon>Bacteroidota</taxon>
        <taxon>Cytophagia</taxon>
        <taxon>Cytophagales</taxon>
        <taxon>Hymenobacteraceae</taxon>
        <taxon>Hymenobacter</taxon>
    </lineage>
</organism>
<proteinExistence type="predicted"/>